<name>A0ABS9XCW6_9ACTN</name>
<evidence type="ECO:0000313" key="8">
    <source>
        <dbReference type="EMBL" id="MCI3239894.1"/>
    </source>
</evidence>
<dbReference type="RefSeq" id="WP_242709061.1">
    <property type="nucleotide sequence ID" value="NZ_JALDAX010000003.1"/>
</dbReference>
<gene>
    <name evidence="8" type="ORF">MQN93_09190</name>
</gene>
<dbReference type="Gene3D" id="1.10.10.60">
    <property type="entry name" value="Homeodomain-like"/>
    <property type="match status" value="1"/>
</dbReference>
<sequence>MAIDRDHAARTALRLLDAEGLEKLTVRRLARELGVQAPALYWHFANKRALLDQMTDAMLAPAAARLDRPAPGQPWWEWLEEILGGLRRALLAHRDGASVASGADLRRAHALGLHAERITQVLHEAGFSLADASRAAGASIHFLVGRVVEEQTRPDPEAERAVLDAADFPFPFMARSMHERHASAASPDDDFGYALSIVVAGLRTLHTGARDTSDTTDSATAPPPESRP</sequence>
<dbReference type="InterPro" id="IPR036271">
    <property type="entry name" value="Tet_transcr_reg_TetR-rel_C_sf"/>
</dbReference>
<organism evidence="8 9">
    <name type="scientific">Streptomyces spinosisporus</name>
    <dbReference type="NCBI Taxonomy" id="2927582"/>
    <lineage>
        <taxon>Bacteria</taxon>
        <taxon>Bacillati</taxon>
        <taxon>Actinomycetota</taxon>
        <taxon>Actinomycetes</taxon>
        <taxon>Kitasatosporales</taxon>
        <taxon>Streptomycetaceae</taxon>
        <taxon>Streptomyces</taxon>
    </lineage>
</organism>
<evidence type="ECO:0000256" key="5">
    <source>
        <dbReference type="PROSITE-ProRule" id="PRU00335"/>
    </source>
</evidence>
<dbReference type="InterPro" id="IPR003012">
    <property type="entry name" value="Tet_transcr_reg_TetR"/>
</dbReference>
<dbReference type="InterPro" id="IPR023772">
    <property type="entry name" value="DNA-bd_HTH_TetR-type_CS"/>
</dbReference>
<evidence type="ECO:0000256" key="6">
    <source>
        <dbReference type="SAM" id="MobiDB-lite"/>
    </source>
</evidence>
<dbReference type="Gene3D" id="1.10.357.10">
    <property type="entry name" value="Tetracycline Repressor, domain 2"/>
    <property type="match status" value="1"/>
</dbReference>
<evidence type="ECO:0000256" key="3">
    <source>
        <dbReference type="ARBA" id="ARBA00023125"/>
    </source>
</evidence>
<evidence type="ECO:0000256" key="1">
    <source>
        <dbReference type="ARBA" id="ARBA00022491"/>
    </source>
</evidence>
<dbReference type="PRINTS" id="PR00455">
    <property type="entry name" value="HTHTETR"/>
</dbReference>
<dbReference type="PANTHER" id="PTHR30055">
    <property type="entry name" value="HTH-TYPE TRANSCRIPTIONAL REGULATOR RUTR"/>
    <property type="match status" value="1"/>
</dbReference>
<keyword evidence="1" id="KW-0678">Repressor</keyword>
<feature type="domain" description="HTH tetR-type" evidence="7">
    <location>
        <begin position="2"/>
        <end position="62"/>
    </location>
</feature>
<dbReference type="InterPro" id="IPR004111">
    <property type="entry name" value="Repressor_TetR_C"/>
</dbReference>
<dbReference type="InterPro" id="IPR009057">
    <property type="entry name" value="Homeodomain-like_sf"/>
</dbReference>
<dbReference type="InterPro" id="IPR050109">
    <property type="entry name" value="HTH-type_TetR-like_transc_reg"/>
</dbReference>
<dbReference type="PROSITE" id="PS50977">
    <property type="entry name" value="HTH_TETR_2"/>
    <property type="match status" value="1"/>
</dbReference>
<feature type="DNA-binding region" description="H-T-H motif" evidence="5">
    <location>
        <begin position="25"/>
        <end position="44"/>
    </location>
</feature>
<dbReference type="Pfam" id="PF02909">
    <property type="entry name" value="TetR_C_1"/>
    <property type="match status" value="1"/>
</dbReference>
<dbReference type="Proteomes" id="UP001165270">
    <property type="component" value="Unassembled WGS sequence"/>
</dbReference>
<reference evidence="8" key="1">
    <citation type="submission" date="2022-03" db="EMBL/GenBank/DDBJ databases">
        <title>Streptomyces 7R015 and 7R016 isolated from Barleria lupulina in Thailand.</title>
        <authorList>
            <person name="Kanchanasin P."/>
            <person name="Phongsopitanun W."/>
            <person name="Tanasupawat S."/>
        </authorList>
    </citation>
    <scope>NUCLEOTIDE SEQUENCE</scope>
    <source>
        <strain evidence="8">7R016</strain>
    </source>
</reference>
<dbReference type="PANTHER" id="PTHR30055:SF151">
    <property type="entry name" value="TRANSCRIPTIONAL REGULATORY PROTEIN"/>
    <property type="match status" value="1"/>
</dbReference>
<dbReference type="PRINTS" id="PR00400">
    <property type="entry name" value="TETREPRESSOR"/>
</dbReference>
<keyword evidence="2" id="KW-0805">Transcription regulation</keyword>
<dbReference type="InterPro" id="IPR001647">
    <property type="entry name" value="HTH_TetR"/>
</dbReference>
<evidence type="ECO:0000256" key="2">
    <source>
        <dbReference type="ARBA" id="ARBA00023015"/>
    </source>
</evidence>
<keyword evidence="3 5" id="KW-0238">DNA-binding</keyword>
<dbReference type="SUPFAM" id="SSF48498">
    <property type="entry name" value="Tetracyclin repressor-like, C-terminal domain"/>
    <property type="match status" value="1"/>
</dbReference>
<dbReference type="EMBL" id="JALDAX010000003">
    <property type="protein sequence ID" value="MCI3239894.1"/>
    <property type="molecule type" value="Genomic_DNA"/>
</dbReference>
<comment type="caution">
    <text evidence="8">The sequence shown here is derived from an EMBL/GenBank/DDBJ whole genome shotgun (WGS) entry which is preliminary data.</text>
</comment>
<dbReference type="PROSITE" id="PS01081">
    <property type="entry name" value="HTH_TETR_1"/>
    <property type="match status" value="1"/>
</dbReference>
<proteinExistence type="predicted"/>
<protein>
    <submittedName>
        <fullName evidence="8">TetR/AcrR family transcriptional regulator C-terminal domain-containing protein</fullName>
    </submittedName>
</protein>
<feature type="region of interest" description="Disordered" evidence="6">
    <location>
        <begin position="206"/>
        <end position="228"/>
    </location>
</feature>
<dbReference type="Pfam" id="PF00440">
    <property type="entry name" value="TetR_N"/>
    <property type="match status" value="1"/>
</dbReference>
<evidence type="ECO:0000313" key="9">
    <source>
        <dbReference type="Proteomes" id="UP001165270"/>
    </source>
</evidence>
<keyword evidence="4" id="KW-0804">Transcription</keyword>
<keyword evidence="9" id="KW-1185">Reference proteome</keyword>
<accession>A0ABS9XCW6</accession>
<evidence type="ECO:0000259" key="7">
    <source>
        <dbReference type="PROSITE" id="PS50977"/>
    </source>
</evidence>
<dbReference type="SUPFAM" id="SSF46689">
    <property type="entry name" value="Homeodomain-like"/>
    <property type="match status" value="1"/>
</dbReference>
<evidence type="ECO:0000256" key="4">
    <source>
        <dbReference type="ARBA" id="ARBA00023163"/>
    </source>
</evidence>